<gene>
    <name evidence="1" type="ORF">SAMN04487963_3466</name>
</gene>
<keyword evidence="2" id="KW-1185">Reference proteome</keyword>
<dbReference type="InterPro" id="IPR025113">
    <property type="entry name" value="TRL-like"/>
</dbReference>
<evidence type="ECO:0000313" key="1">
    <source>
        <dbReference type="EMBL" id="SFM71112.1"/>
    </source>
</evidence>
<dbReference type="Proteomes" id="UP000198519">
    <property type="component" value="Unassembled WGS sequence"/>
</dbReference>
<proteinExistence type="predicted"/>
<dbReference type="PROSITE" id="PS51257">
    <property type="entry name" value="PROKAR_LIPOPROTEIN"/>
    <property type="match status" value="1"/>
</dbReference>
<dbReference type="STRING" id="488535.SAMN04487963_3466"/>
<sequence length="109" mass="11857">MKIWILLLSIVSMAGCATSTRDLAKTLRYADGARVGVANIDFEQLQARPRGEACTWNVLFFIPLVGDGSLITAADNGDIDNIKLTGETGVWYFPFNKNCTVVFGDPVEA</sequence>
<accession>A0A1I4T321</accession>
<name>A0A1I4T321_9GAMM</name>
<reference evidence="2" key="1">
    <citation type="submission" date="2016-10" db="EMBL/GenBank/DDBJ databases">
        <authorList>
            <person name="Varghese N."/>
            <person name="Submissions S."/>
        </authorList>
    </citation>
    <scope>NUCLEOTIDE SEQUENCE [LARGE SCALE GENOMIC DNA]</scope>
    <source>
        <strain evidence="2">CGMCC 1.7061</strain>
    </source>
</reference>
<protein>
    <submittedName>
        <fullName evidence="1">TRL-like protein family protein</fullName>
    </submittedName>
</protein>
<dbReference type="EMBL" id="FOUE01000006">
    <property type="protein sequence ID" value="SFM71112.1"/>
    <property type="molecule type" value="Genomic_DNA"/>
</dbReference>
<dbReference type="OrthoDB" id="9842210at2"/>
<evidence type="ECO:0000313" key="2">
    <source>
        <dbReference type="Proteomes" id="UP000198519"/>
    </source>
</evidence>
<organism evidence="1 2">
    <name type="scientific">Marinobacter zhejiangensis</name>
    <dbReference type="NCBI Taxonomy" id="488535"/>
    <lineage>
        <taxon>Bacteria</taxon>
        <taxon>Pseudomonadati</taxon>
        <taxon>Pseudomonadota</taxon>
        <taxon>Gammaproteobacteria</taxon>
        <taxon>Pseudomonadales</taxon>
        <taxon>Marinobacteraceae</taxon>
        <taxon>Marinobacter</taxon>
    </lineage>
</organism>
<dbReference type="Pfam" id="PF13146">
    <property type="entry name" value="TRL"/>
    <property type="match status" value="1"/>
</dbReference>
<dbReference type="RefSeq" id="WP_092026082.1">
    <property type="nucleotide sequence ID" value="NZ_FOUE01000006.1"/>
</dbReference>
<dbReference type="AlphaFoldDB" id="A0A1I4T321"/>